<dbReference type="AlphaFoldDB" id="A0ABD1XZ01"/>
<dbReference type="Gene3D" id="1.20.1110.10">
    <property type="entry name" value="Calcium-transporting ATPase, transmembrane domain"/>
    <property type="match status" value="1"/>
</dbReference>
<dbReference type="InterPro" id="IPR023298">
    <property type="entry name" value="ATPase_P-typ_TM_dom_sf"/>
</dbReference>
<reference evidence="3 4" key="1">
    <citation type="submission" date="2024-09" db="EMBL/GenBank/DDBJ databases">
        <title>Chromosome-scale assembly of Riccia fluitans.</title>
        <authorList>
            <person name="Paukszto L."/>
            <person name="Sawicki J."/>
            <person name="Karawczyk K."/>
            <person name="Piernik-Szablinska J."/>
            <person name="Szczecinska M."/>
            <person name="Mazdziarz M."/>
        </authorList>
    </citation>
    <scope>NUCLEOTIDE SEQUENCE [LARGE SCALE GENOMIC DNA]</scope>
    <source>
        <strain evidence="3">Rf_01</strain>
        <tissue evidence="3">Aerial parts of the thallus</tissue>
    </source>
</reference>
<keyword evidence="2" id="KW-0472">Membrane</keyword>
<evidence type="ECO:0000256" key="1">
    <source>
        <dbReference type="SAM" id="MobiDB-lite"/>
    </source>
</evidence>
<protein>
    <recommendedName>
        <fullName evidence="5">Plasma membrane H+-ATPase</fullName>
    </recommendedName>
</protein>
<name>A0ABD1XZ01_9MARC</name>
<evidence type="ECO:0008006" key="5">
    <source>
        <dbReference type="Google" id="ProtNLM"/>
    </source>
</evidence>
<feature type="compositionally biased region" description="Basic and acidic residues" evidence="1">
    <location>
        <begin position="241"/>
        <end position="251"/>
    </location>
</feature>
<feature type="transmembrane region" description="Helical" evidence="2">
    <location>
        <begin position="65"/>
        <end position="86"/>
    </location>
</feature>
<sequence length="318" mass="35892">MALMTVVFYFLMHETEFFEKIFKVRSVKDNQFEETAVMYLQVSVISQALIFVTRSKAWSFLERPGLLLVVAFAIAQLIATIIAVYANWDFAKIAGCGWGWAGITWLYNIIWYLPLDAIKIVCRYLLTGDAWRLVTEQKVAFTRQRNYGQQARQAQWVAFAKRDPKGNDPFVLARKSIMARASLAAGQGAPKPKPPRMSILSLRPAVATIYHVGQNVARNVSHMVGELVHPNQRSSRAPTRKGREAADKARRRAELARLRETHTLKGHLESVARLKGLDGAADNFYTFNPLFRLQQDGQDSSSNPNNGAESSNRRYSIS</sequence>
<dbReference type="Proteomes" id="UP001605036">
    <property type="component" value="Unassembled WGS sequence"/>
</dbReference>
<dbReference type="SUPFAM" id="SSF81665">
    <property type="entry name" value="Calcium ATPase, transmembrane domain M"/>
    <property type="match status" value="1"/>
</dbReference>
<evidence type="ECO:0000313" key="3">
    <source>
        <dbReference type="EMBL" id="KAL2614112.1"/>
    </source>
</evidence>
<evidence type="ECO:0000256" key="2">
    <source>
        <dbReference type="SAM" id="Phobius"/>
    </source>
</evidence>
<proteinExistence type="predicted"/>
<keyword evidence="2" id="KW-0812">Transmembrane</keyword>
<accession>A0ABD1XZ01</accession>
<feature type="compositionally biased region" description="Polar residues" evidence="1">
    <location>
        <begin position="295"/>
        <end position="318"/>
    </location>
</feature>
<keyword evidence="4" id="KW-1185">Reference proteome</keyword>
<gene>
    <name evidence="3" type="ORF">R1flu_025804</name>
</gene>
<feature type="region of interest" description="Disordered" evidence="1">
    <location>
        <begin position="294"/>
        <end position="318"/>
    </location>
</feature>
<feature type="region of interest" description="Disordered" evidence="1">
    <location>
        <begin position="230"/>
        <end position="251"/>
    </location>
</feature>
<evidence type="ECO:0000313" key="4">
    <source>
        <dbReference type="Proteomes" id="UP001605036"/>
    </source>
</evidence>
<feature type="transmembrane region" description="Helical" evidence="2">
    <location>
        <begin position="98"/>
        <end position="115"/>
    </location>
</feature>
<organism evidence="3 4">
    <name type="scientific">Riccia fluitans</name>
    <dbReference type="NCBI Taxonomy" id="41844"/>
    <lineage>
        <taxon>Eukaryota</taxon>
        <taxon>Viridiplantae</taxon>
        <taxon>Streptophyta</taxon>
        <taxon>Embryophyta</taxon>
        <taxon>Marchantiophyta</taxon>
        <taxon>Marchantiopsida</taxon>
        <taxon>Marchantiidae</taxon>
        <taxon>Marchantiales</taxon>
        <taxon>Ricciaceae</taxon>
        <taxon>Riccia</taxon>
    </lineage>
</organism>
<dbReference type="Gene3D" id="6.10.140.890">
    <property type="match status" value="1"/>
</dbReference>
<comment type="caution">
    <text evidence="3">The sequence shown here is derived from an EMBL/GenBank/DDBJ whole genome shotgun (WGS) entry which is preliminary data.</text>
</comment>
<dbReference type="PANTHER" id="PTHR42861">
    <property type="entry name" value="CALCIUM-TRANSPORTING ATPASE"/>
    <property type="match status" value="1"/>
</dbReference>
<dbReference type="EMBL" id="JBHFFA010000007">
    <property type="protein sequence ID" value="KAL2614112.1"/>
    <property type="molecule type" value="Genomic_DNA"/>
</dbReference>
<keyword evidence="2" id="KW-1133">Transmembrane helix</keyword>